<dbReference type="AlphaFoldDB" id="W4V8R5"/>
<reference evidence="1" key="1">
    <citation type="journal article" date="2014" name="Genome Announc.">
        <title>Draft Genome Sequence of Clostridium straminisolvens Strain JCM 21531T, Isolated from a Cellulose-Degrading Bacterial Community.</title>
        <authorList>
            <person name="Yuki M."/>
            <person name="Oshima K."/>
            <person name="Suda W."/>
            <person name="Sakamoto M."/>
            <person name="Kitamura K."/>
            <person name="Iida T."/>
            <person name="Hattori M."/>
            <person name="Ohkuma M."/>
        </authorList>
    </citation>
    <scope>NUCLEOTIDE SEQUENCE [LARGE SCALE GENOMIC DNA]</scope>
    <source>
        <strain evidence="1">JCM 21531</strain>
    </source>
</reference>
<protein>
    <submittedName>
        <fullName evidence="1">Uncharacterized protein</fullName>
    </submittedName>
</protein>
<comment type="caution">
    <text evidence="1">The sequence shown here is derived from an EMBL/GenBank/DDBJ whole genome shotgun (WGS) entry which is preliminary data.</text>
</comment>
<gene>
    <name evidence="1" type="ORF">JCM21531_3085</name>
</gene>
<accession>W4V8R5</accession>
<keyword evidence="2" id="KW-1185">Reference proteome</keyword>
<sequence length="70" mass="7756">MTISVVIFSCRMIYITHDLSPLAYLIPSIFAELATATGFYYRKAEKENTKGGIVYDAAMAEKANNGTFPE</sequence>
<name>W4V8R5_9FIRM</name>
<evidence type="ECO:0000313" key="2">
    <source>
        <dbReference type="Proteomes" id="UP000019109"/>
    </source>
</evidence>
<dbReference type="STRING" id="1294263.JCM21531_3085"/>
<organism evidence="1 2">
    <name type="scientific">Acetivibrio straminisolvens JCM 21531</name>
    <dbReference type="NCBI Taxonomy" id="1294263"/>
    <lineage>
        <taxon>Bacteria</taxon>
        <taxon>Bacillati</taxon>
        <taxon>Bacillota</taxon>
        <taxon>Clostridia</taxon>
        <taxon>Eubacteriales</taxon>
        <taxon>Oscillospiraceae</taxon>
        <taxon>Acetivibrio</taxon>
    </lineage>
</organism>
<dbReference type="Proteomes" id="UP000019109">
    <property type="component" value="Unassembled WGS sequence"/>
</dbReference>
<proteinExistence type="predicted"/>
<dbReference type="EMBL" id="BAVR01000039">
    <property type="protein sequence ID" value="GAE89546.1"/>
    <property type="molecule type" value="Genomic_DNA"/>
</dbReference>
<evidence type="ECO:0000313" key="1">
    <source>
        <dbReference type="EMBL" id="GAE89546.1"/>
    </source>
</evidence>